<feature type="compositionally biased region" description="Low complexity" evidence="5">
    <location>
        <begin position="262"/>
        <end position="277"/>
    </location>
</feature>
<feature type="region of interest" description="Disordered" evidence="5">
    <location>
        <begin position="262"/>
        <end position="286"/>
    </location>
</feature>
<reference evidence="6" key="1">
    <citation type="submission" date="2021-06" db="EMBL/GenBank/DDBJ databases">
        <authorList>
            <person name="Kallberg Y."/>
            <person name="Tangrot J."/>
            <person name="Rosling A."/>
        </authorList>
    </citation>
    <scope>NUCLEOTIDE SEQUENCE</scope>
    <source>
        <strain evidence="6">FL130A</strain>
    </source>
</reference>
<organism evidence="6 7">
    <name type="scientific">Ambispora leptoticha</name>
    <dbReference type="NCBI Taxonomy" id="144679"/>
    <lineage>
        <taxon>Eukaryota</taxon>
        <taxon>Fungi</taxon>
        <taxon>Fungi incertae sedis</taxon>
        <taxon>Mucoromycota</taxon>
        <taxon>Glomeromycotina</taxon>
        <taxon>Glomeromycetes</taxon>
        <taxon>Archaeosporales</taxon>
        <taxon>Ambisporaceae</taxon>
        <taxon>Ambispora</taxon>
    </lineage>
</organism>
<evidence type="ECO:0000256" key="5">
    <source>
        <dbReference type="SAM" id="MobiDB-lite"/>
    </source>
</evidence>
<evidence type="ECO:0000256" key="4">
    <source>
        <dbReference type="SAM" id="Coils"/>
    </source>
</evidence>
<feature type="coiled-coil region" evidence="4">
    <location>
        <begin position="202"/>
        <end position="234"/>
    </location>
</feature>
<name>A0A9N9AIZ7_9GLOM</name>
<comment type="subcellular location">
    <subcellularLocation>
        <location evidence="1">Nucleus</location>
    </subcellularLocation>
</comment>
<protein>
    <submittedName>
        <fullName evidence="6">14567_t:CDS:1</fullName>
    </submittedName>
</protein>
<proteinExistence type="inferred from homology"/>
<dbReference type="OrthoDB" id="20582at2759"/>
<keyword evidence="3" id="KW-0539">Nucleus</keyword>
<comment type="caution">
    <text evidence="6">The sequence shown here is derived from an EMBL/GenBank/DDBJ whole genome shotgun (WGS) entry which is preliminary data.</text>
</comment>
<dbReference type="GO" id="GO:0000445">
    <property type="term" value="C:THO complex part of transcription export complex"/>
    <property type="evidence" value="ECO:0007669"/>
    <property type="project" value="TreeGrafter"/>
</dbReference>
<accession>A0A9N9AIZ7</accession>
<dbReference type="PANTHER" id="PTHR13375:SF3">
    <property type="entry name" value="THO COMPLEX SUBUNIT 5 HOMOLOG"/>
    <property type="match status" value="1"/>
</dbReference>
<keyword evidence="4" id="KW-0175">Coiled coil</keyword>
<evidence type="ECO:0000256" key="3">
    <source>
        <dbReference type="ARBA" id="ARBA00023242"/>
    </source>
</evidence>
<dbReference type="GO" id="GO:0003729">
    <property type="term" value="F:mRNA binding"/>
    <property type="evidence" value="ECO:0007669"/>
    <property type="project" value="TreeGrafter"/>
</dbReference>
<sequence length="300" mass="35013">MVKEETDQQTMEQIPEPTNFNRFVEQYNFTPELQYLNELADIFYKLKSESAKTMEEVRLTYNEISQKTSTDKPPHAKQEEKNAKFSEHINIVLDNDLFNDGTLNRKAHVTRLADKTDTLKARQEMDDKNLDLQNLMQEKGYLRREIAKCRRNGFIYQNIPLMDEREFVLQAPEEYTLVPKTEDGVENEDSFAHHRMLQRFKYEMAERQRLEAERDEKRERKLRLTEKLSEKRAKIAEVDHEVGKYFAASSALQRILGIRNGAINGNNNRTSRSASRSPIPPSTTHEDSVVALTISETPNN</sequence>
<dbReference type="PANTHER" id="PTHR13375">
    <property type="entry name" value="FMS INTERACTING PROTEIN"/>
    <property type="match status" value="1"/>
</dbReference>
<feature type="coiled-coil region" evidence="4">
    <location>
        <begin position="118"/>
        <end position="152"/>
    </location>
</feature>
<dbReference type="Proteomes" id="UP000789508">
    <property type="component" value="Unassembled WGS sequence"/>
</dbReference>
<comment type="similarity">
    <text evidence="2">Belongs to the THOC5 family.</text>
</comment>
<evidence type="ECO:0000256" key="2">
    <source>
        <dbReference type="ARBA" id="ARBA00008044"/>
    </source>
</evidence>
<dbReference type="Pfam" id="PF09766">
    <property type="entry name" value="FmiP_Thoc5"/>
    <property type="match status" value="1"/>
</dbReference>
<evidence type="ECO:0000313" key="7">
    <source>
        <dbReference type="Proteomes" id="UP000789508"/>
    </source>
</evidence>
<dbReference type="GO" id="GO:0006406">
    <property type="term" value="P:mRNA export from nucleus"/>
    <property type="evidence" value="ECO:0007669"/>
    <property type="project" value="TreeGrafter"/>
</dbReference>
<dbReference type="InterPro" id="IPR019163">
    <property type="entry name" value="THO_Thoc5"/>
</dbReference>
<keyword evidence="7" id="KW-1185">Reference proteome</keyword>
<evidence type="ECO:0000256" key="1">
    <source>
        <dbReference type="ARBA" id="ARBA00004123"/>
    </source>
</evidence>
<dbReference type="AlphaFoldDB" id="A0A9N9AIZ7"/>
<evidence type="ECO:0000313" key="6">
    <source>
        <dbReference type="EMBL" id="CAG8534748.1"/>
    </source>
</evidence>
<dbReference type="EMBL" id="CAJVPS010001350">
    <property type="protein sequence ID" value="CAG8534748.1"/>
    <property type="molecule type" value="Genomic_DNA"/>
</dbReference>
<gene>
    <name evidence="6" type="ORF">ALEPTO_LOCUS5114</name>
</gene>